<protein>
    <submittedName>
        <fullName evidence="2">Uncharacterized protein</fullName>
    </submittedName>
</protein>
<dbReference type="Proteomes" id="UP000317715">
    <property type="component" value="Unassembled WGS sequence"/>
</dbReference>
<keyword evidence="3" id="KW-1185">Reference proteome</keyword>
<evidence type="ECO:0000313" key="3">
    <source>
        <dbReference type="Proteomes" id="UP000317715"/>
    </source>
</evidence>
<accession>A0A4Y3NAL2</accession>
<gene>
    <name evidence="2" type="ORF">AAU01_16450</name>
</gene>
<sequence length="206" mass="21242">MRTSQARVPFHALRSGAVSLVIVILAAAAHVAGGGELPTAPVLLALVALTALAATLATRFKLNLVTMAGILGAGQLALHEAFTALGPISANVQETKHHLGAEPLSAGLDIAATHTHELGTAFGTIMFVGHVVATVASALVLAKGETALWQLAAWLRPLVTLPALLFRPDAAASPVSVGAPDVFIPRPWRNLRQDSRRGPPAVVVLP</sequence>
<evidence type="ECO:0000256" key="1">
    <source>
        <dbReference type="SAM" id="Phobius"/>
    </source>
</evidence>
<evidence type="ECO:0000313" key="2">
    <source>
        <dbReference type="EMBL" id="GEB18890.1"/>
    </source>
</evidence>
<keyword evidence="1" id="KW-1133">Transmembrane helix</keyword>
<proteinExistence type="predicted"/>
<dbReference type="RefSeq" id="WP_141283169.1">
    <property type="nucleotide sequence ID" value="NZ_BAAAWK010000001.1"/>
</dbReference>
<dbReference type="EMBL" id="BJMD01000009">
    <property type="protein sequence ID" value="GEB18890.1"/>
    <property type="molecule type" value="Genomic_DNA"/>
</dbReference>
<reference evidence="2 3" key="1">
    <citation type="submission" date="2019-06" db="EMBL/GenBank/DDBJ databases">
        <title>Whole genome shotgun sequence of Paenarthrobacter aurescens NBRC 12136.</title>
        <authorList>
            <person name="Hosoyama A."/>
            <person name="Uohara A."/>
            <person name="Ohji S."/>
            <person name="Ichikawa N."/>
        </authorList>
    </citation>
    <scope>NUCLEOTIDE SEQUENCE [LARGE SCALE GENOMIC DNA]</scope>
    <source>
        <strain evidence="2 3">NBRC 12136</strain>
    </source>
</reference>
<keyword evidence="1" id="KW-0812">Transmembrane</keyword>
<dbReference type="OrthoDB" id="4939448at2"/>
<name>A0A4Y3NAL2_PAEAU</name>
<feature type="transmembrane region" description="Helical" evidence="1">
    <location>
        <begin position="39"/>
        <end position="57"/>
    </location>
</feature>
<feature type="transmembrane region" description="Helical" evidence="1">
    <location>
        <begin position="12"/>
        <end position="33"/>
    </location>
</feature>
<comment type="caution">
    <text evidence="2">The sequence shown here is derived from an EMBL/GenBank/DDBJ whole genome shotgun (WGS) entry which is preliminary data.</text>
</comment>
<feature type="transmembrane region" description="Helical" evidence="1">
    <location>
        <begin position="118"/>
        <end position="141"/>
    </location>
</feature>
<organism evidence="2 3">
    <name type="scientific">Paenarthrobacter aurescens</name>
    <name type="common">Arthrobacter aurescens</name>
    <dbReference type="NCBI Taxonomy" id="43663"/>
    <lineage>
        <taxon>Bacteria</taxon>
        <taxon>Bacillati</taxon>
        <taxon>Actinomycetota</taxon>
        <taxon>Actinomycetes</taxon>
        <taxon>Micrococcales</taxon>
        <taxon>Micrococcaceae</taxon>
        <taxon>Paenarthrobacter</taxon>
    </lineage>
</organism>
<dbReference type="AlphaFoldDB" id="A0A4Y3NAL2"/>
<dbReference type="GeneID" id="97299767"/>
<keyword evidence="1" id="KW-0472">Membrane</keyword>